<dbReference type="PROSITE" id="PS51895">
    <property type="entry name" value="AA1"/>
    <property type="match status" value="1"/>
</dbReference>
<feature type="domain" description="AA1-like" evidence="7">
    <location>
        <begin position="19"/>
        <end position="144"/>
    </location>
</feature>
<keyword evidence="4" id="KW-1015">Disulfide bond</keyword>
<evidence type="ECO:0000313" key="9">
    <source>
        <dbReference type="Proteomes" id="UP000605986"/>
    </source>
</evidence>
<dbReference type="InterPro" id="IPR032382">
    <property type="entry name" value="AltA1"/>
</dbReference>
<feature type="signal peptide" evidence="6">
    <location>
        <begin position="1"/>
        <end position="18"/>
    </location>
</feature>
<dbReference type="OrthoDB" id="3928926at2759"/>
<organism evidence="8 9">
    <name type="scientific">Fusarium austroafricanum</name>
    <dbReference type="NCBI Taxonomy" id="2364996"/>
    <lineage>
        <taxon>Eukaryota</taxon>
        <taxon>Fungi</taxon>
        <taxon>Dikarya</taxon>
        <taxon>Ascomycota</taxon>
        <taxon>Pezizomycotina</taxon>
        <taxon>Sordariomycetes</taxon>
        <taxon>Hypocreomycetidae</taxon>
        <taxon>Hypocreales</taxon>
        <taxon>Nectriaceae</taxon>
        <taxon>Fusarium</taxon>
        <taxon>Fusarium concolor species complex</taxon>
    </lineage>
</organism>
<feature type="chain" id="PRO_5034508602" evidence="6">
    <location>
        <begin position="19"/>
        <end position="151"/>
    </location>
</feature>
<keyword evidence="2" id="KW-0964">Secreted</keyword>
<dbReference type="Gene3D" id="2.40.350.20">
    <property type="match status" value="1"/>
</dbReference>
<dbReference type="AlphaFoldDB" id="A0A8H4KLB4"/>
<evidence type="ECO:0000256" key="3">
    <source>
        <dbReference type="ARBA" id="ARBA00022729"/>
    </source>
</evidence>
<evidence type="ECO:0000256" key="6">
    <source>
        <dbReference type="SAM" id="SignalP"/>
    </source>
</evidence>
<protein>
    <submittedName>
        <fullName evidence="8">Major allergen alt</fullName>
    </submittedName>
</protein>
<dbReference type="Pfam" id="PF16541">
    <property type="entry name" value="AltA1"/>
    <property type="match status" value="1"/>
</dbReference>
<sequence length="151" mass="16162">MRSAFSTAFLAFAAQALAGGEERVKVSDLTIHKIGSPFGPTIESVSFKLNGEDAKDLKCAAENVAFPKPSDNLPCGKSDYSFTLWEGQEGEEFRIMVYHDVGDPKADLRGGADIPTICDNSQGSDPADEICQQKKPVSFKIDGPVGDHPGL</sequence>
<evidence type="ECO:0000256" key="2">
    <source>
        <dbReference type="ARBA" id="ARBA00022525"/>
    </source>
</evidence>
<comment type="caution">
    <text evidence="5">Lacks conserved residue(s) required for the propagation of feature annotation.</text>
</comment>
<evidence type="ECO:0000256" key="5">
    <source>
        <dbReference type="PROSITE-ProRule" id="PRU01243"/>
    </source>
</evidence>
<reference evidence="8" key="1">
    <citation type="submission" date="2020-01" db="EMBL/GenBank/DDBJ databases">
        <title>Identification and distribution of gene clusters putatively required for synthesis of sphingolipid metabolism inhibitors in phylogenetically diverse species of the filamentous fungus Fusarium.</title>
        <authorList>
            <person name="Kim H.-S."/>
            <person name="Busman M."/>
            <person name="Brown D.W."/>
            <person name="Divon H."/>
            <person name="Uhlig S."/>
            <person name="Proctor R.H."/>
        </authorList>
    </citation>
    <scope>NUCLEOTIDE SEQUENCE</scope>
    <source>
        <strain evidence="8">NRRL 53441</strain>
    </source>
</reference>
<keyword evidence="3 6" id="KW-0732">Signal</keyword>
<proteinExistence type="predicted"/>
<comment type="subcellular location">
    <subcellularLocation>
        <location evidence="1">Secreted</location>
    </subcellularLocation>
</comment>
<dbReference type="GO" id="GO:0005576">
    <property type="term" value="C:extracellular region"/>
    <property type="evidence" value="ECO:0007669"/>
    <property type="project" value="UniProtKB-SubCell"/>
</dbReference>
<dbReference type="EMBL" id="JAADJG010000189">
    <property type="protein sequence ID" value="KAF4452361.1"/>
    <property type="molecule type" value="Genomic_DNA"/>
</dbReference>
<keyword evidence="9" id="KW-1185">Reference proteome</keyword>
<dbReference type="Proteomes" id="UP000605986">
    <property type="component" value="Unassembled WGS sequence"/>
</dbReference>
<evidence type="ECO:0000256" key="1">
    <source>
        <dbReference type="ARBA" id="ARBA00004613"/>
    </source>
</evidence>
<evidence type="ECO:0000259" key="7">
    <source>
        <dbReference type="PROSITE" id="PS51895"/>
    </source>
</evidence>
<name>A0A8H4KLB4_9HYPO</name>
<gene>
    <name evidence="8" type="ORF">F53441_4770</name>
</gene>
<comment type="caution">
    <text evidence="8">The sequence shown here is derived from an EMBL/GenBank/DDBJ whole genome shotgun (WGS) entry which is preliminary data.</text>
</comment>
<evidence type="ECO:0000256" key="4">
    <source>
        <dbReference type="ARBA" id="ARBA00023157"/>
    </source>
</evidence>
<accession>A0A8H4KLB4</accession>
<evidence type="ECO:0000313" key="8">
    <source>
        <dbReference type="EMBL" id="KAF4452361.1"/>
    </source>
</evidence>